<dbReference type="EMBL" id="UINC01087139">
    <property type="protein sequence ID" value="SVC36259.1"/>
    <property type="molecule type" value="Genomic_DNA"/>
</dbReference>
<dbReference type="GO" id="GO:0004601">
    <property type="term" value="F:peroxidase activity"/>
    <property type="evidence" value="ECO:0007669"/>
    <property type="project" value="UniProtKB-KW"/>
</dbReference>
<name>A0A382LHU7_9ZZZZ</name>
<dbReference type="PIRSF" id="PIRSF000303">
    <property type="entry name" value="Glutathion_perox"/>
    <property type="match status" value="1"/>
</dbReference>
<evidence type="ECO:0008006" key="5">
    <source>
        <dbReference type="Google" id="ProtNLM"/>
    </source>
</evidence>
<dbReference type="GO" id="GO:0034599">
    <property type="term" value="P:cellular response to oxidative stress"/>
    <property type="evidence" value="ECO:0007669"/>
    <property type="project" value="TreeGrafter"/>
</dbReference>
<dbReference type="SUPFAM" id="SSF52833">
    <property type="entry name" value="Thioredoxin-like"/>
    <property type="match status" value="1"/>
</dbReference>
<evidence type="ECO:0000313" key="4">
    <source>
        <dbReference type="EMBL" id="SVC36259.1"/>
    </source>
</evidence>
<reference evidence="4" key="1">
    <citation type="submission" date="2018-05" db="EMBL/GenBank/DDBJ databases">
        <authorList>
            <person name="Lanie J.A."/>
            <person name="Ng W.-L."/>
            <person name="Kazmierczak K.M."/>
            <person name="Andrzejewski T.M."/>
            <person name="Davidsen T.M."/>
            <person name="Wayne K.J."/>
            <person name="Tettelin H."/>
            <person name="Glass J.I."/>
            <person name="Rusch D."/>
            <person name="Podicherti R."/>
            <person name="Tsui H.-C.T."/>
            <person name="Winkler M.E."/>
        </authorList>
    </citation>
    <scope>NUCLEOTIDE SEQUENCE</scope>
</reference>
<keyword evidence="2" id="KW-0575">Peroxidase</keyword>
<dbReference type="AlphaFoldDB" id="A0A382LHU7"/>
<dbReference type="InterPro" id="IPR029759">
    <property type="entry name" value="GPX_AS"/>
</dbReference>
<organism evidence="4">
    <name type="scientific">marine metagenome</name>
    <dbReference type="NCBI Taxonomy" id="408172"/>
    <lineage>
        <taxon>unclassified sequences</taxon>
        <taxon>metagenomes</taxon>
        <taxon>ecological metagenomes</taxon>
    </lineage>
</organism>
<dbReference type="Gene3D" id="3.40.30.10">
    <property type="entry name" value="Glutaredoxin"/>
    <property type="match status" value="1"/>
</dbReference>
<evidence type="ECO:0000256" key="3">
    <source>
        <dbReference type="ARBA" id="ARBA00023002"/>
    </source>
</evidence>
<dbReference type="PANTHER" id="PTHR11592">
    <property type="entry name" value="GLUTATHIONE PEROXIDASE"/>
    <property type="match status" value="1"/>
</dbReference>
<accession>A0A382LHU7</accession>
<dbReference type="InterPro" id="IPR000889">
    <property type="entry name" value="Glutathione_peroxidase"/>
</dbReference>
<gene>
    <name evidence="4" type="ORF">METZ01_LOCUS289113</name>
</gene>
<dbReference type="InterPro" id="IPR036249">
    <property type="entry name" value="Thioredoxin-like_sf"/>
</dbReference>
<proteinExistence type="inferred from homology"/>
<dbReference type="PROSITE" id="PS00460">
    <property type="entry name" value="GLUTATHIONE_PEROXID_1"/>
    <property type="match status" value="1"/>
</dbReference>
<dbReference type="PROSITE" id="PS51355">
    <property type="entry name" value="GLUTATHIONE_PEROXID_3"/>
    <property type="match status" value="1"/>
</dbReference>
<dbReference type="PANTHER" id="PTHR11592:SF78">
    <property type="entry name" value="GLUTATHIONE PEROXIDASE"/>
    <property type="match status" value="1"/>
</dbReference>
<protein>
    <recommendedName>
        <fullName evidence="5">Glutathione peroxidase</fullName>
    </recommendedName>
</protein>
<evidence type="ECO:0000256" key="1">
    <source>
        <dbReference type="ARBA" id="ARBA00006926"/>
    </source>
</evidence>
<dbReference type="PRINTS" id="PR01011">
    <property type="entry name" value="GLUTPROXDASE"/>
</dbReference>
<evidence type="ECO:0000256" key="2">
    <source>
        <dbReference type="ARBA" id="ARBA00022559"/>
    </source>
</evidence>
<keyword evidence="3" id="KW-0560">Oxidoreductase</keyword>
<dbReference type="Pfam" id="PF00255">
    <property type="entry name" value="GSHPx"/>
    <property type="match status" value="1"/>
</dbReference>
<sequence length="175" mass="19288">MLSVICLLGETGKGVAMNAHDFDFESIDGVPLPMSSYLGRVVLLVNTASFCGFTPQYAALQALWRDYQDRGLVVLGVPSNDFGGQEPRAESEIKDFCVTNFNIDFPMTSKQHVIGPDAHPLYKWIVGEVGENSAPRWNFHKYLIGPDGELAGLWPSRTVPNDSAIIDALEPFLQE</sequence>
<dbReference type="CDD" id="cd00340">
    <property type="entry name" value="GSH_Peroxidase"/>
    <property type="match status" value="1"/>
</dbReference>
<comment type="similarity">
    <text evidence="1">Belongs to the glutathione peroxidase family.</text>
</comment>